<dbReference type="PANTHER" id="PTHR37542">
    <property type="entry name" value="HELO DOMAIN-CONTAINING PROTEIN-RELATED"/>
    <property type="match status" value="1"/>
</dbReference>
<name>A0A1L9UQC6_ASPBC</name>
<evidence type="ECO:0000313" key="1">
    <source>
        <dbReference type="EMBL" id="OJJ73709.1"/>
    </source>
</evidence>
<dbReference type="VEuPathDB" id="FungiDB:ASPBRDRAFT_194635"/>
<organism evidence="1 2">
    <name type="scientific">Aspergillus brasiliensis (strain CBS 101740 / IMI 381727 / IBT 21946)</name>
    <dbReference type="NCBI Taxonomy" id="767769"/>
    <lineage>
        <taxon>Eukaryota</taxon>
        <taxon>Fungi</taxon>
        <taxon>Dikarya</taxon>
        <taxon>Ascomycota</taxon>
        <taxon>Pezizomycotina</taxon>
        <taxon>Eurotiomycetes</taxon>
        <taxon>Eurotiomycetidae</taxon>
        <taxon>Eurotiales</taxon>
        <taxon>Aspergillaceae</taxon>
        <taxon>Aspergillus</taxon>
        <taxon>Aspergillus subgen. Circumdati</taxon>
    </lineage>
</organism>
<sequence>MELAQRLVREVLGTGTSPPTPSSSTAVSLIELRRINNLNVCDDTFDSQTGSIGNATASSTHSPAGAKGTWEIPVSCFLEFVTPEIPNVVAGGSSPGSTVARFPLVRSDYIYYNLEECRVEDRRVLVEWRLRNPVAQNSVDEEAQLKRYNYHVQLLRQTSKLDAGHCMLHCFGYSLSTGQLPDGTQRPIVGLAFRFPKHAKSEAQVVTLEGKITFCTGPPSWPSPDLESRFRLARELADVAKPYISGWYCSNDDFLMPGTKTGSDVALARFWKCNDIMHFAGVLLSITLWNRPYEAYHNATKPNEPGLLGDDRGPFLPHDVQSLYDILGVQIGERMGMHYRNAVAQCLKAPQLAMLSTSIEKYFLDEVLSGLHNSVNN</sequence>
<dbReference type="AlphaFoldDB" id="A0A1L9UQC6"/>
<dbReference type="EMBL" id="KV878682">
    <property type="protein sequence ID" value="OJJ73709.1"/>
    <property type="molecule type" value="Genomic_DNA"/>
</dbReference>
<gene>
    <name evidence="1" type="ORF">ASPBRDRAFT_194635</name>
</gene>
<keyword evidence="2" id="KW-1185">Reference proteome</keyword>
<protein>
    <submittedName>
        <fullName evidence="1">Uncharacterized protein</fullName>
    </submittedName>
</protein>
<proteinExistence type="predicted"/>
<dbReference type="RefSeq" id="XP_067480957.1">
    <property type="nucleotide sequence ID" value="XM_067620775.1"/>
</dbReference>
<dbReference type="Proteomes" id="UP000184499">
    <property type="component" value="Unassembled WGS sequence"/>
</dbReference>
<reference evidence="2" key="1">
    <citation type="journal article" date="2017" name="Genome Biol.">
        <title>Comparative genomics reveals high biological diversity and specific adaptations in the industrially and medically important fungal genus Aspergillus.</title>
        <authorList>
            <person name="de Vries R.P."/>
            <person name="Riley R."/>
            <person name="Wiebenga A."/>
            <person name="Aguilar-Osorio G."/>
            <person name="Amillis S."/>
            <person name="Uchima C.A."/>
            <person name="Anderluh G."/>
            <person name="Asadollahi M."/>
            <person name="Askin M."/>
            <person name="Barry K."/>
            <person name="Battaglia E."/>
            <person name="Bayram O."/>
            <person name="Benocci T."/>
            <person name="Braus-Stromeyer S.A."/>
            <person name="Caldana C."/>
            <person name="Canovas D."/>
            <person name="Cerqueira G.C."/>
            <person name="Chen F."/>
            <person name="Chen W."/>
            <person name="Choi C."/>
            <person name="Clum A."/>
            <person name="Dos Santos R.A."/>
            <person name="Damasio A.R."/>
            <person name="Diallinas G."/>
            <person name="Emri T."/>
            <person name="Fekete E."/>
            <person name="Flipphi M."/>
            <person name="Freyberg S."/>
            <person name="Gallo A."/>
            <person name="Gournas C."/>
            <person name="Habgood R."/>
            <person name="Hainaut M."/>
            <person name="Harispe M.L."/>
            <person name="Henrissat B."/>
            <person name="Hilden K.S."/>
            <person name="Hope R."/>
            <person name="Hossain A."/>
            <person name="Karabika E."/>
            <person name="Karaffa L."/>
            <person name="Karanyi Z."/>
            <person name="Krasevec N."/>
            <person name="Kuo A."/>
            <person name="Kusch H."/>
            <person name="LaButti K."/>
            <person name="Lagendijk E.L."/>
            <person name="Lapidus A."/>
            <person name="Levasseur A."/>
            <person name="Lindquist E."/>
            <person name="Lipzen A."/>
            <person name="Logrieco A.F."/>
            <person name="MacCabe A."/>
            <person name="Maekelae M.R."/>
            <person name="Malavazi I."/>
            <person name="Melin P."/>
            <person name="Meyer V."/>
            <person name="Mielnichuk N."/>
            <person name="Miskei M."/>
            <person name="Molnar A.P."/>
            <person name="Mule G."/>
            <person name="Ngan C.Y."/>
            <person name="Orejas M."/>
            <person name="Orosz E."/>
            <person name="Ouedraogo J.P."/>
            <person name="Overkamp K.M."/>
            <person name="Park H.-S."/>
            <person name="Perrone G."/>
            <person name="Piumi F."/>
            <person name="Punt P.J."/>
            <person name="Ram A.F."/>
            <person name="Ramon A."/>
            <person name="Rauscher S."/>
            <person name="Record E."/>
            <person name="Riano-Pachon D.M."/>
            <person name="Robert V."/>
            <person name="Roehrig J."/>
            <person name="Ruller R."/>
            <person name="Salamov A."/>
            <person name="Salih N.S."/>
            <person name="Samson R.A."/>
            <person name="Sandor E."/>
            <person name="Sanguinetti M."/>
            <person name="Schuetze T."/>
            <person name="Sepcic K."/>
            <person name="Shelest E."/>
            <person name="Sherlock G."/>
            <person name="Sophianopoulou V."/>
            <person name="Squina F.M."/>
            <person name="Sun H."/>
            <person name="Susca A."/>
            <person name="Todd R.B."/>
            <person name="Tsang A."/>
            <person name="Unkles S.E."/>
            <person name="van de Wiele N."/>
            <person name="van Rossen-Uffink D."/>
            <person name="Oliveira J.V."/>
            <person name="Vesth T.C."/>
            <person name="Visser J."/>
            <person name="Yu J.-H."/>
            <person name="Zhou M."/>
            <person name="Andersen M.R."/>
            <person name="Archer D.B."/>
            <person name="Baker S.E."/>
            <person name="Benoit I."/>
            <person name="Brakhage A.A."/>
            <person name="Braus G.H."/>
            <person name="Fischer R."/>
            <person name="Frisvad J.C."/>
            <person name="Goldman G.H."/>
            <person name="Houbraken J."/>
            <person name="Oakley B."/>
            <person name="Pocsi I."/>
            <person name="Scazzocchio C."/>
            <person name="Seiboth B."/>
            <person name="vanKuyk P.A."/>
            <person name="Wortman J."/>
            <person name="Dyer P.S."/>
            <person name="Grigoriev I.V."/>
        </authorList>
    </citation>
    <scope>NUCLEOTIDE SEQUENCE [LARGE SCALE GENOMIC DNA]</scope>
    <source>
        <strain evidence="2">CBS 101740 / IMI 381727 / IBT 21946</strain>
    </source>
</reference>
<evidence type="ECO:0000313" key="2">
    <source>
        <dbReference type="Proteomes" id="UP000184499"/>
    </source>
</evidence>
<accession>A0A1L9UQC6</accession>
<dbReference type="OrthoDB" id="1911848at2759"/>
<dbReference type="GeneID" id="93573263"/>
<dbReference type="PANTHER" id="PTHR37542:SF3">
    <property type="entry name" value="PRION-INHIBITION AND PROPAGATION HELO DOMAIN-CONTAINING PROTEIN"/>
    <property type="match status" value="1"/>
</dbReference>